<evidence type="ECO:0000256" key="6">
    <source>
        <dbReference type="ARBA" id="ARBA00022989"/>
    </source>
</evidence>
<evidence type="ECO:0000256" key="1">
    <source>
        <dbReference type="ARBA" id="ARBA00004141"/>
    </source>
</evidence>
<comment type="subcellular location">
    <subcellularLocation>
        <location evidence="1 11">Membrane</location>
        <topology evidence="1 11">Multi-pass membrane protein</topology>
    </subcellularLocation>
</comment>
<dbReference type="AlphaFoldDB" id="A0A2G5EV51"/>
<dbReference type="Pfam" id="PF00153">
    <property type="entry name" value="Mito_carr"/>
    <property type="match status" value="3"/>
</dbReference>
<comment type="subunit">
    <text evidence="11">Monomer.</text>
</comment>
<reference evidence="12 13" key="1">
    <citation type="submission" date="2017-09" db="EMBL/GenBank/DDBJ databases">
        <title>WGS assembly of Aquilegia coerulea Goldsmith.</title>
        <authorList>
            <person name="Hodges S."/>
            <person name="Kramer E."/>
            <person name="Nordborg M."/>
            <person name="Tomkins J."/>
            <person name="Borevitz J."/>
            <person name="Derieg N."/>
            <person name="Yan J."/>
            <person name="Mihaltcheva S."/>
            <person name="Hayes R.D."/>
            <person name="Rokhsar D."/>
        </authorList>
    </citation>
    <scope>NUCLEOTIDE SEQUENCE [LARGE SCALE GENOMIC DNA]</scope>
    <source>
        <strain evidence="13">cv. Goldsmith</strain>
    </source>
</reference>
<gene>
    <name evidence="12" type="ORF">AQUCO_00400480v1</name>
</gene>
<evidence type="ECO:0000256" key="3">
    <source>
        <dbReference type="ARBA" id="ARBA00022448"/>
    </source>
</evidence>
<dbReference type="STRING" id="218851.A0A2G5EV51"/>
<evidence type="ECO:0000256" key="2">
    <source>
        <dbReference type="ARBA" id="ARBA00006375"/>
    </source>
</evidence>
<dbReference type="Proteomes" id="UP000230069">
    <property type="component" value="Unassembled WGS sequence"/>
</dbReference>
<evidence type="ECO:0000313" key="13">
    <source>
        <dbReference type="Proteomes" id="UP000230069"/>
    </source>
</evidence>
<comment type="function">
    <text evidence="11">Catalyzes the exchange of ADP and ATP across the membrane.</text>
</comment>
<protein>
    <recommendedName>
        <fullName evidence="11">ADP/ATP translocase</fullName>
    </recommendedName>
    <alternativeName>
        <fullName evidence="11">ADP,ATP carrier protein</fullName>
    </alternativeName>
</protein>
<dbReference type="OrthoDB" id="270584at2759"/>
<evidence type="ECO:0000256" key="9">
    <source>
        <dbReference type="PROSITE-ProRule" id="PRU00282"/>
    </source>
</evidence>
<dbReference type="InParanoid" id="A0A2G5EV51"/>
<dbReference type="InterPro" id="IPR018108">
    <property type="entry name" value="MCP_transmembrane"/>
</dbReference>
<dbReference type="PROSITE" id="PS50920">
    <property type="entry name" value="SOLCAR"/>
    <property type="match status" value="3"/>
</dbReference>
<dbReference type="GO" id="GO:0005743">
    <property type="term" value="C:mitochondrial inner membrane"/>
    <property type="evidence" value="ECO:0007669"/>
    <property type="project" value="InterPro"/>
</dbReference>
<dbReference type="Gene3D" id="1.50.40.10">
    <property type="entry name" value="Mitochondrial carrier domain"/>
    <property type="match status" value="1"/>
</dbReference>
<dbReference type="PRINTS" id="PR00926">
    <property type="entry name" value="MITOCARRIER"/>
</dbReference>
<keyword evidence="5" id="KW-0677">Repeat</keyword>
<proteinExistence type="inferred from homology"/>
<evidence type="ECO:0000313" key="12">
    <source>
        <dbReference type="EMBL" id="PIA59616.1"/>
    </source>
</evidence>
<evidence type="ECO:0000256" key="7">
    <source>
        <dbReference type="ARBA" id="ARBA00023136"/>
    </source>
</evidence>
<feature type="repeat" description="Solcar" evidence="9">
    <location>
        <begin position="113"/>
        <end position="205"/>
    </location>
</feature>
<feature type="repeat" description="Solcar" evidence="9">
    <location>
        <begin position="8"/>
        <end position="101"/>
    </location>
</feature>
<dbReference type="PANTHER" id="PTHR45635">
    <property type="entry name" value="ADP,ATP CARRIER PROTEIN 1-RELATED-RELATED"/>
    <property type="match status" value="1"/>
</dbReference>
<dbReference type="GO" id="GO:0005471">
    <property type="term" value="F:ATP:ADP antiporter activity"/>
    <property type="evidence" value="ECO:0007669"/>
    <property type="project" value="UniProtKB-UniRule"/>
</dbReference>
<keyword evidence="4 9" id="KW-0812">Transmembrane</keyword>
<keyword evidence="3 10" id="KW-0813">Transport</keyword>
<comment type="similarity">
    <text evidence="2 10">Belongs to the mitochondrial carrier (TC 2.A.29) family.</text>
</comment>
<evidence type="ECO:0000256" key="8">
    <source>
        <dbReference type="ARBA" id="ARBA00024143"/>
    </source>
</evidence>
<name>A0A2G5EV51_AQUCA</name>
<keyword evidence="13" id="KW-1185">Reference proteome</keyword>
<evidence type="ECO:0000256" key="4">
    <source>
        <dbReference type="ARBA" id="ARBA00022692"/>
    </source>
</evidence>
<evidence type="ECO:0000256" key="5">
    <source>
        <dbReference type="ARBA" id="ARBA00022737"/>
    </source>
</evidence>
<feature type="transmembrane region" description="Helical" evidence="11">
    <location>
        <begin position="176"/>
        <end position="195"/>
    </location>
</feature>
<feature type="transmembrane region" description="Helical" evidence="11">
    <location>
        <begin position="215"/>
        <end position="236"/>
    </location>
</feature>
<organism evidence="12 13">
    <name type="scientific">Aquilegia coerulea</name>
    <name type="common">Rocky mountain columbine</name>
    <dbReference type="NCBI Taxonomy" id="218851"/>
    <lineage>
        <taxon>Eukaryota</taxon>
        <taxon>Viridiplantae</taxon>
        <taxon>Streptophyta</taxon>
        <taxon>Embryophyta</taxon>
        <taxon>Tracheophyta</taxon>
        <taxon>Spermatophyta</taxon>
        <taxon>Magnoliopsida</taxon>
        <taxon>Ranunculales</taxon>
        <taxon>Ranunculaceae</taxon>
        <taxon>Thalictroideae</taxon>
        <taxon>Aquilegia</taxon>
    </lineage>
</organism>
<feature type="repeat" description="Solcar" evidence="9">
    <location>
        <begin position="213"/>
        <end position="299"/>
    </location>
</feature>
<sequence length="315" mass="35222">MEKPRPSNKFSSDFMIGGVAALVSKSSAAPIERVKLLLQNQGEMLKTRQLITPYIDIRDCFKRVFREEGFLSFWRGNQANVIRYFPTQAFNFAFKGYFQSIFGRSKEKDGYVKCLAGNVASGSAAGATTSLFLYHLDFARTRLGTDAKECSTNGQRQFKGLVDVYRKTLSSDGIVGLYRGFGVSIIGITLYRGMYFGLYDTLKPIVLVGSLKGNFFASFLLGWSITTFSGVCAYPFDTLRRRMMLTSGQPSKYKSSLQAFQQIIHQEGFVALFRGVTANMLVGMAGAGVLAGYDQLHRIAYKNEYSFEPQRKTLK</sequence>
<keyword evidence="6 11" id="KW-1133">Transmembrane helix</keyword>
<dbReference type="PANTHER" id="PTHR45635:SF8">
    <property type="entry name" value="ADP,ATP CARRIER PROTEIN ER-ANT1"/>
    <property type="match status" value="1"/>
</dbReference>
<accession>A0A2G5EV51</accession>
<dbReference type="EMBL" id="KZ305021">
    <property type="protein sequence ID" value="PIA59616.1"/>
    <property type="molecule type" value="Genomic_DNA"/>
</dbReference>
<evidence type="ECO:0000256" key="11">
    <source>
        <dbReference type="RuleBase" id="RU368008"/>
    </source>
</evidence>
<dbReference type="InterPro" id="IPR002113">
    <property type="entry name" value="ADT_euk_type"/>
</dbReference>
<dbReference type="GO" id="GO:0140021">
    <property type="term" value="P:mitochondrial ADP transmembrane transport"/>
    <property type="evidence" value="ECO:0007669"/>
    <property type="project" value="InterPro"/>
</dbReference>
<dbReference type="SUPFAM" id="SSF103506">
    <property type="entry name" value="Mitochondrial carrier"/>
    <property type="match status" value="1"/>
</dbReference>
<dbReference type="InterPro" id="IPR023395">
    <property type="entry name" value="MCP_dom_sf"/>
</dbReference>
<comment type="caution">
    <text evidence="11">Lacks conserved residue(s) required for the propagation of feature annotation.</text>
</comment>
<dbReference type="FunCoup" id="A0A2G5EV51">
    <property type="interactions" value="1256"/>
</dbReference>
<comment type="catalytic activity">
    <reaction evidence="8">
        <text>ADP(in) + ATP(out) = ADP(out) + ATP(in)</text>
        <dbReference type="Rhea" id="RHEA:34999"/>
        <dbReference type="ChEBI" id="CHEBI:30616"/>
        <dbReference type="ChEBI" id="CHEBI:456216"/>
    </reaction>
    <physiologicalReaction direction="left-to-right" evidence="8">
        <dbReference type="Rhea" id="RHEA:35000"/>
    </physiologicalReaction>
</comment>
<keyword evidence="7 9" id="KW-0472">Membrane</keyword>
<dbReference type="PRINTS" id="PR00927">
    <property type="entry name" value="ADPTRNSLCASE"/>
</dbReference>
<dbReference type="GO" id="GO:1990544">
    <property type="term" value="P:mitochondrial ATP transmembrane transport"/>
    <property type="evidence" value="ECO:0007669"/>
    <property type="project" value="InterPro"/>
</dbReference>
<dbReference type="InterPro" id="IPR002067">
    <property type="entry name" value="MCP"/>
</dbReference>
<evidence type="ECO:0000256" key="10">
    <source>
        <dbReference type="RuleBase" id="RU000488"/>
    </source>
</evidence>